<dbReference type="GO" id="GO:0004438">
    <property type="term" value="F:phosphatidylinositol-3-phosphate phosphatase activity"/>
    <property type="evidence" value="ECO:0007669"/>
    <property type="project" value="UniProtKB-EC"/>
</dbReference>
<evidence type="ECO:0000256" key="1">
    <source>
        <dbReference type="ARBA" id="ARBA00013038"/>
    </source>
</evidence>
<evidence type="ECO:0000313" key="8">
    <source>
        <dbReference type="EnsemblMetazoa" id="Aqu2.1.33142_001"/>
    </source>
</evidence>
<sequence>ERDNRVYLAMIHRVLDTAGFYYSYSYDITHTKQRLHQLSTDNNGFYQLPLFNRADERFVWNSHLLREFVAQPELDQFCVPLLHGFISIKNITINGKLFTFHLISRRSWHRADADIEQRTLRPTLVDSQTSECWPQSVESPSLPTCLGFFPGYLPCIPPPALHPRLRTPNIIPCNNIKKFYYYCASIVWRVWLLSAANVTANMNTCCPLNGGVRYRECPLREGRDGAKHYQFIVSSLAVVTMSISLTYDVWYHMIMITTVITKETSAINIMSISYMSSNHEEYSCNKDHTLE</sequence>
<feature type="domain" description="SAC" evidence="7">
    <location>
        <begin position="11"/>
        <end position="118"/>
    </location>
</feature>
<reference evidence="8" key="1">
    <citation type="submission" date="2017-05" db="UniProtKB">
        <authorList>
            <consortium name="EnsemblMetazoa"/>
        </authorList>
    </citation>
    <scope>IDENTIFICATION</scope>
</reference>
<name>A0A1X7V0N2_AMPQE</name>
<dbReference type="PANTHER" id="PTHR45662:SF2">
    <property type="entry name" value="PHOSPHATIDYLINOSITOL-3-PHOSPHATASE SAC1"/>
    <property type="match status" value="1"/>
</dbReference>
<dbReference type="STRING" id="400682.A0A1X7V0N2"/>
<dbReference type="Pfam" id="PF02383">
    <property type="entry name" value="Syja_N"/>
    <property type="match status" value="1"/>
</dbReference>
<evidence type="ECO:0000259" key="7">
    <source>
        <dbReference type="PROSITE" id="PS50275"/>
    </source>
</evidence>
<proteinExistence type="predicted"/>
<evidence type="ECO:0000256" key="3">
    <source>
        <dbReference type="ARBA" id="ARBA00036807"/>
    </source>
</evidence>
<dbReference type="PROSITE" id="PS50275">
    <property type="entry name" value="SAC"/>
    <property type="match status" value="1"/>
</dbReference>
<evidence type="ECO:0000256" key="4">
    <source>
        <dbReference type="ARBA" id="ARBA00040795"/>
    </source>
</evidence>
<dbReference type="GO" id="GO:0005783">
    <property type="term" value="C:endoplasmic reticulum"/>
    <property type="evidence" value="ECO:0007669"/>
    <property type="project" value="TreeGrafter"/>
</dbReference>
<organism evidence="8">
    <name type="scientific">Amphimedon queenslandica</name>
    <name type="common">Sponge</name>
    <dbReference type="NCBI Taxonomy" id="400682"/>
    <lineage>
        <taxon>Eukaryota</taxon>
        <taxon>Metazoa</taxon>
        <taxon>Porifera</taxon>
        <taxon>Demospongiae</taxon>
        <taxon>Heteroscleromorpha</taxon>
        <taxon>Haplosclerida</taxon>
        <taxon>Niphatidae</taxon>
        <taxon>Amphimedon</taxon>
    </lineage>
</organism>
<dbReference type="PANTHER" id="PTHR45662">
    <property type="entry name" value="PHOSPHATIDYLINOSITIDE PHOSPHATASE SAC1"/>
    <property type="match status" value="1"/>
</dbReference>
<dbReference type="GO" id="GO:0043812">
    <property type="term" value="F:phosphatidylinositol-4-phosphate phosphatase activity"/>
    <property type="evidence" value="ECO:0007669"/>
    <property type="project" value="TreeGrafter"/>
</dbReference>
<evidence type="ECO:0000256" key="6">
    <source>
        <dbReference type="ARBA" id="ARBA00041911"/>
    </source>
</evidence>
<comment type="catalytic activity">
    <reaction evidence="2">
        <text>a 1,2-diacyl-sn-glycero-3-phospho-(1D-myo-inositol-3-phosphate) + H2O = a 1,2-diacyl-sn-glycero-3-phospho-(1D-myo-inositol) + phosphate</text>
        <dbReference type="Rhea" id="RHEA:12316"/>
        <dbReference type="ChEBI" id="CHEBI:15377"/>
        <dbReference type="ChEBI" id="CHEBI:43474"/>
        <dbReference type="ChEBI" id="CHEBI:57880"/>
        <dbReference type="ChEBI" id="CHEBI:58088"/>
        <dbReference type="EC" id="3.1.3.64"/>
    </reaction>
    <physiologicalReaction direction="left-to-right" evidence="2">
        <dbReference type="Rhea" id="RHEA:12317"/>
    </physiologicalReaction>
</comment>
<dbReference type="EC" id="3.1.3.64" evidence="1"/>
<evidence type="ECO:0000256" key="2">
    <source>
        <dbReference type="ARBA" id="ARBA00036631"/>
    </source>
</evidence>
<dbReference type="InParanoid" id="A0A1X7V0N2"/>
<comment type="catalytic activity">
    <reaction evidence="3">
        <text>a 1,2-diacyl-sn-glycero-3-phospho-(1D-myo-inositol 4-phosphate) + H2O = a 1,2-diacyl-sn-glycero-3-phospho-(1D-myo-inositol) + phosphate</text>
        <dbReference type="Rhea" id="RHEA:55652"/>
        <dbReference type="ChEBI" id="CHEBI:15377"/>
        <dbReference type="ChEBI" id="CHEBI:43474"/>
        <dbReference type="ChEBI" id="CHEBI:57880"/>
        <dbReference type="ChEBI" id="CHEBI:58178"/>
    </reaction>
    <physiologicalReaction direction="left-to-right" evidence="3">
        <dbReference type="Rhea" id="RHEA:55653"/>
    </physiologicalReaction>
</comment>
<dbReference type="EnsemblMetazoa" id="Aqu2.1.33142_001">
    <property type="protein sequence ID" value="Aqu2.1.33142_001"/>
    <property type="gene ID" value="Aqu2.1.33142"/>
</dbReference>
<dbReference type="InterPro" id="IPR002013">
    <property type="entry name" value="SAC_dom"/>
</dbReference>
<dbReference type="OrthoDB" id="405996at2759"/>
<dbReference type="GO" id="GO:0046856">
    <property type="term" value="P:phosphatidylinositol dephosphorylation"/>
    <property type="evidence" value="ECO:0007669"/>
    <property type="project" value="TreeGrafter"/>
</dbReference>
<evidence type="ECO:0000256" key="5">
    <source>
        <dbReference type="ARBA" id="ARBA00041396"/>
    </source>
</evidence>
<accession>A0A1X7V0N2</accession>
<protein>
    <recommendedName>
        <fullName evidence="4">Phosphatidylinositol-3-phosphatase SAC1</fullName>
        <ecNumber evidence="1">3.1.3.64</ecNumber>
    </recommendedName>
    <alternativeName>
        <fullName evidence="6">Phosphatidylinositol-4-phosphate phosphatase</fullName>
    </alternativeName>
    <alternativeName>
        <fullName evidence="5">Suppressor of actin mutations 1-like protein</fullName>
    </alternativeName>
</protein>
<dbReference type="AlphaFoldDB" id="A0A1X7V0N2"/>